<feature type="region of interest" description="Disordered" evidence="1">
    <location>
        <begin position="130"/>
        <end position="174"/>
    </location>
</feature>
<dbReference type="PANTHER" id="PTHR36336">
    <property type="entry name" value="OS09G0560400 PROTEIN"/>
    <property type="match status" value="1"/>
</dbReference>
<name>A0A2C9WNI1_MANES</name>
<feature type="compositionally biased region" description="Polar residues" evidence="1">
    <location>
        <begin position="131"/>
        <end position="164"/>
    </location>
</feature>
<dbReference type="EMBL" id="CM004387">
    <property type="protein sequence ID" value="OAY61500.1"/>
    <property type="molecule type" value="Genomic_DNA"/>
</dbReference>
<keyword evidence="2" id="KW-0812">Transmembrane</keyword>
<dbReference type="STRING" id="3983.A0A2C9WNI1"/>
<accession>A0A2C9WNI1</accession>
<keyword evidence="2" id="KW-1133">Transmembrane helix</keyword>
<evidence type="ECO:0000256" key="1">
    <source>
        <dbReference type="SAM" id="MobiDB-lite"/>
    </source>
</evidence>
<dbReference type="PANTHER" id="PTHR36336:SF1">
    <property type="entry name" value="OS09G0560400 PROTEIN"/>
    <property type="match status" value="1"/>
</dbReference>
<feature type="transmembrane region" description="Helical" evidence="2">
    <location>
        <begin position="198"/>
        <end position="220"/>
    </location>
</feature>
<dbReference type="AlphaFoldDB" id="A0A2C9WNI1"/>
<organism evidence="3 4">
    <name type="scientific">Manihot esculenta</name>
    <name type="common">Cassava</name>
    <name type="synonym">Jatropha manihot</name>
    <dbReference type="NCBI Taxonomy" id="3983"/>
    <lineage>
        <taxon>Eukaryota</taxon>
        <taxon>Viridiplantae</taxon>
        <taxon>Streptophyta</taxon>
        <taxon>Embryophyta</taxon>
        <taxon>Tracheophyta</taxon>
        <taxon>Spermatophyta</taxon>
        <taxon>Magnoliopsida</taxon>
        <taxon>eudicotyledons</taxon>
        <taxon>Gunneridae</taxon>
        <taxon>Pentapetalae</taxon>
        <taxon>rosids</taxon>
        <taxon>fabids</taxon>
        <taxon>Malpighiales</taxon>
        <taxon>Euphorbiaceae</taxon>
        <taxon>Crotonoideae</taxon>
        <taxon>Manihoteae</taxon>
        <taxon>Manihot</taxon>
    </lineage>
</organism>
<gene>
    <name evidence="3" type="ORF">MANES_01G193800v8</name>
</gene>
<dbReference type="Gramene" id="Manes.01G193800.1.v8.1">
    <property type="protein sequence ID" value="Manes.01G193800.1.v8.1.CDS"/>
    <property type="gene ID" value="Manes.01G193800.v8.1"/>
</dbReference>
<keyword evidence="4" id="KW-1185">Reference proteome</keyword>
<evidence type="ECO:0000313" key="4">
    <source>
        <dbReference type="Proteomes" id="UP000091857"/>
    </source>
</evidence>
<keyword evidence="2" id="KW-0472">Membrane</keyword>
<evidence type="ECO:0000256" key="2">
    <source>
        <dbReference type="SAM" id="Phobius"/>
    </source>
</evidence>
<evidence type="ECO:0000313" key="3">
    <source>
        <dbReference type="EMBL" id="OAY61500.1"/>
    </source>
</evidence>
<dbReference type="OrthoDB" id="2019675at2759"/>
<protein>
    <submittedName>
        <fullName evidence="3">Uncharacterized protein</fullName>
    </submittedName>
</protein>
<proteinExistence type="predicted"/>
<reference evidence="4" key="1">
    <citation type="journal article" date="2016" name="Nat. Biotechnol.">
        <title>Sequencing wild and cultivated cassava and related species reveals extensive interspecific hybridization and genetic diversity.</title>
        <authorList>
            <person name="Bredeson J.V."/>
            <person name="Lyons J.B."/>
            <person name="Prochnik S.E."/>
            <person name="Wu G.A."/>
            <person name="Ha C.M."/>
            <person name="Edsinger-Gonzales E."/>
            <person name="Grimwood J."/>
            <person name="Schmutz J."/>
            <person name="Rabbi I.Y."/>
            <person name="Egesi C."/>
            <person name="Nauluvula P."/>
            <person name="Lebot V."/>
            <person name="Ndunguru J."/>
            <person name="Mkamilo G."/>
            <person name="Bart R.S."/>
            <person name="Setter T.L."/>
            <person name="Gleadow R.M."/>
            <person name="Kulakow P."/>
            <person name="Ferguson M.E."/>
            <person name="Rounsley S."/>
            <person name="Rokhsar D.S."/>
        </authorList>
    </citation>
    <scope>NUCLEOTIDE SEQUENCE [LARGE SCALE GENOMIC DNA]</scope>
    <source>
        <strain evidence="4">cv. AM560-2</strain>
    </source>
</reference>
<sequence>MGLVQLNFVEFLRGLIKNRKEKQRNAGKMREMKKWNSRAILPFLICLLALLLLLSAPSVHAFDHTANGVVGRRILLGFKEKPGGSNLTFDCSPSGACVPCIYSEKSNEKYRCSETGYRIPLKCVEIKDSTKNGNENKSQNSRSSIELSNENANAQESSHGTVSNKPRGLLDDSSTLEDGSQVYITYRSCITPVNEEKLSVVGFEGAVLGLLLISSSIAYIRRKQTVTMSGVGGGRIQMNSRF</sequence>
<comment type="caution">
    <text evidence="3">The sequence shown here is derived from an EMBL/GenBank/DDBJ whole genome shotgun (WGS) entry which is preliminary data.</text>
</comment>
<dbReference type="Proteomes" id="UP000091857">
    <property type="component" value="Chromosome 1"/>
</dbReference>